<dbReference type="STRING" id="417292.SAMN05421806_12424"/>
<dbReference type="GO" id="GO:0016747">
    <property type="term" value="F:acyltransferase activity, transferring groups other than amino-acyl groups"/>
    <property type="evidence" value="ECO:0007669"/>
    <property type="project" value="InterPro"/>
</dbReference>
<dbReference type="InterPro" id="IPR000182">
    <property type="entry name" value="GNAT_dom"/>
</dbReference>
<sequence>MADIVRATRADVHALADVLADAYEDDPIWEWLVPADRVPKLRRFFRDLLAMNADRGRLWTDIDRTVAAVWCPPGQWKVGTGDIVRNFPALVRTGRTRLPLLLGMLQTMERKHPVEPEHYYLEFIGTHSSARGTGRGTLVLGALLDQADAAGLPAYLESSNERNLTFYKRHGFTVAEEMTYRSSPPMWRMWREPDGKPPAA</sequence>
<evidence type="ECO:0000313" key="2">
    <source>
        <dbReference type="EMBL" id="SDL25746.1"/>
    </source>
</evidence>
<dbReference type="PANTHER" id="PTHR42791:SF1">
    <property type="entry name" value="N-ACETYLTRANSFERASE DOMAIN-CONTAINING PROTEIN"/>
    <property type="match status" value="1"/>
</dbReference>
<dbReference type="InterPro" id="IPR016181">
    <property type="entry name" value="Acyl_CoA_acyltransferase"/>
</dbReference>
<dbReference type="SUPFAM" id="SSF55729">
    <property type="entry name" value="Acyl-CoA N-acyltransferases (Nat)"/>
    <property type="match status" value="1"/>
</dbReference>
<dbReference type="InterPro" id="IPR052523">
    <property type="entry name" value="Trichothecene_AcTrans"/>
</dbReference>
<gene>
    <name evidence="2" type="ORF">SAMN05421806_12424</name>
</gene>
<dbReference type="Pfam" id="PF00583">
    <property type="entry name" value="Acetyltransf_1"/>
    <property type="match status" value="1"/>
</dbReference>
<evidence type="ECO:0000259" key="1">
    <source>
        <dbReference type="PROSITE" id="PS51186"/>
    </source>
</evidence>
<dbReference type="EMBL" id="FNFF01000024">
    <property type="protein sequence ID" value="SDL25746.1"/>
    <property type="molecule type" value="Genomic_DNA"/>
</dbReference>
<keyword evidence="3" id="KW-1185">Reference proteome</keyword>
<dbReference type="RefSeq" id="WP_093617456.1">
    <property type="nucleotide sequence ID" value="NZ_FNFF01000024.1"/>
</dbReference>
<dbReference type="PROSITE" id="PS51186">
    <property type="entry name" value="GNAT"/>
    <property type="match status" value="1"/>
</dbReference>
<name>A0A1G9IKY8_9ACTN</name>
<dbReference type="Gene3D" id="3.40.630.30">
    <property type="match status" value="1"/>
</dbReference>
<keyword evidence="2" id="KW-0808">Transferase</keyword>
<reference evidence="2 3" key="1">
    <citation type="submission" date="2016-10" db="EMBL/GenBank/DDBJ databases">
        <authorList>
            <person name="de Groot N.N."/>
        </authorList>
    </citation>
    <scope>NUCLEOTIDE SEQUENCE [LARGE SCALE GENOMIC DNA]</scope>
    <source>
        <strain evidence="2 3">CGMCC 4.5727</strain>
    </source>
</reference>
<dbReference type="OrthoDB" id="7057833at2"/>
<dbReference type="Proteomes" id="UP000199155">
    <property type="component" value="Unassembled WGS sequence"/>
</dbReference>
<proteinExistence type="predicted"/>
<protein>
    <submittedName>
        <fullName evidence="2">Acetyltransferase (GNAT) family protein</fullName>
    </submittedName>
</protein>
<dbReference type="PANTHER" id="PTHR42791">
    <property type="entry name" value="GNAT FAMILY ACETYLTRANSFERASE"/>
    <property type="match status" value="1"/>
</dbReference>
<dbReference type="AlphaFoldDB" id="A0A1G9IKY8"/>
<organism evidence="2 3">
    <name type="scientific">Streptomyces indicus</name>
    <dbReference type="NCBI Taxonomy" id="417292"/>
    <lineage>
        <taxon>Bacteria</taxon>
        <taxon>Bacillati</taxon>
        <taxon>Actinomycetota</taxon>
        <taxon>Actinomycetes</taxon>
        <taxon>Kitasatosporales</taxon>
        <taxon>Streptomycetaceae</taxon>
        <taxon>Streptomyces</taxon>
    </lineage>
</organism>
<feature type="domain" description="N-acetyltransferase" evidence="1">
    <location>
        <begin position="39"/>
        <end position="194"/>
    </location>
</feature>
<accession>A0A1G9IKY8</accession>
<evidence type="ECO:0000313" key="3">
    <source>
        <dbReference type="Proteomes" id="UP000199155"/>
    </source>
</evidence>